<evidence type="ECO:0000313" key="2">
    <source>
        <dbReference type="Proteomes" id="UP000298061"/>
    </source>
</evidence>
<accession>A0A4Y9ZZV1</accession>
<proteinExistence type="predicted"/>
<dbReference type="Proteomes" id="UP000298061">
    <property type="component" value="Unassembled WGS sequence"/>
</dbReference>
<comment type="caution">
    <text evidence="1">The sequence shown here is derived from an EMBL/GenBank/DDBJ whole genome shotgun (WGS) entry which is preliminary data.</text>
</comment>
<dbReference type="EMBL" id="SFCI01000455">
    <property type="protein sequence ID" value="TFY79700.1"/>
    <property type="molecule type" value="Genomic_DNA"/>
</dbReference>
<organism evidence="1 2">
    <name type="scientific">Hericium alpestre</name>
    <dbReference type="NCBI Taxonomy" id="135208"/>
    <lineage>
        <taxon>Eukaryota</taxon>
        <taxon>Fungi</taxon>
        <taxon>Dikarya</taxon>
        <taxon>Basidiomycota</taxon>
        <taxon>Agaricomycotina</taxon>
        <taxon>Agaricomycetes</taxon>
        <taxon>Russulales</taxon>
        <taxon>Hericiaceae</taxon>
        <taxon>Hericium</taxon>
    </lineage>
</organism>
<dbReference type="AlphaFoldDB" id="A0A4Y9ZZV1"/>
<evidence type="ECO:0000313" key="1">
    <source>
        <dbReference type="EMBL" id="TFY79700.1"/>
    </source>
</evidence>
<keyword evidence="2" id="KW-1185">Reference proteome</keyword>
<protein>
    <submittedName>
        <fullName evidence="1">Uncharacterized protein</fullName>
    </submittedName>
</protein>
<name>A0A4Y9ZZV1_9AGAM</name>
<gene>
    <name evidence="1" type="ORF">EWM64_g4311</name>
</gene>
<sequence>MTFVKAHVLSGAHENLPLTMLVSNTQGSDTGAKWLLRFWAAGESPHLAGHPQEGEGVPTISILIDADDDTNVCHALANDAWAIRDLILESDNFDWTLSCEEWISAFEGYTEVANLSVRGQVARSLCGALDVRPRRLAHDQQDESGDGGQLRQQQFLFRKLSRVEIKCVDFNNDDECELSEDEEESESPTATVSIFDMLKTSLAHRRAAANIPLTLYLRRCSMNLDQLRELREIVEVVWDLFEGSDDNSAYYNRLL</sequence>
<reference evidence="1 2" key="1">
    <citation type="submission" date="2019-02" db="EMBL/GenBank/DDBJ databases">
        <title>Genome sequencing of the rare red list fungi Hericium alpestre (H. flagellum).</title>
        <authorList>
            <person name="Buettner E."/>
            <person name="Kellner H."/>
        </authorList>
    </citation>
    <scope>NUCLEOTIDE SEQUENCE [LARGE SCALE GENOMIC DNA]</scope>
    <source>
        <strain evidence="1 2">DSM 108284</strain>
    </source>
</reference>